<protein>
    <submittedName>
        <fullName evidence="1">Uncharacterized protein</fullName>
    </submittedName>
</protein>
<reference evidence="1" key="1">
    <citation type="submission" date="2019-10" db="EMBL/GenBank/DDBJ databases">
        <authorList>
            <consortium name="DOE Joint Genome Institute"/>
            <person name="Kuo A."/>
            <person name="Miyauchi S."/>
            <person name="Kiss E."/>
            <person name="Drula E."/>
            <person name="Kohler A."/>
            <person name="Sanchez-Garcia M."/>
            <person name="Andreopoulos B."/>
            <person name="Barry K.W."/>
            <person name="Bonito G."/>
            <person name="Buee M."/>
            <person name="Carver A."/>
            <person name="Chen C."/>
            <person name="Cichocki N."/>
            <person name="Clum A."/>
            <person name="Culley D."/>
            <person name="Crous P.W."/>
            <person name="Fauchery L."/>
            <person name="Girlanda M."/>
            <person name="Hayes R."/>
            <person name="Keri Z."/>
            <person name="LaButti K."/>
            <person name="Lipzen A."/>
            <person name="Lombard V."/>
            <person name="Magnuson J."/>
            <person name="Maillard F."/>
            <person name="Morin E."/>
            <person name="Murat C."/>
            <person name="Nolan M."/>
            <person name="Ohm R."/>
            <person name="Pangilinan J."/>
            <person name="Pereira M."/>
            <person name="Perotto S."/>
            <person name="Peter M."/>
            <person name="Riley R."/>
            <person name="Sitrit Y."/>
            <person name="Stielow B."/>
            <person name="Szollosi G."/>
            <person name="Zifcakova L."/>
            <person name="Stursova M."/>
            <person name="Spatafora J.W."/>
            <person name="Tedersoo L."/>
            <person name="Vaario L.-M."/>
            <person name="Yamada A."/>
            <person name="Yan M."/>
            <person name="Wang P."/>
            <person name="Xu J."/>
            <person name="Bruns T."/>
            <person name="Baldrian P."/>
            <person name="Vilgalys R."/>
            <person name="Henrissat B."/>
            <person name="Grigoriev I.V."/>
            <person name="Hibbett D."/>
            <person name="Nagy L.G."/>
            <person name="Martin F.M."/>
        </authorList>
    </citation>
    <scope>NUCLEOTIDE SEQUENCE</scope>
    <source>
        <strain evidence="1">BED1</strain>
    </source>
</reference>
<proteinExistence type="predicted"/>
<name>A0AAD4BZB6_BOLED</name>
<dbReference type="AlphaFoldDB" id="A0AAD4BZB6"/>
<dbReference type="InterPro" id="IPR036291">
    <property type="entry name" value="NAD(P)-bd_dom_sf"/>
</dbReference>
<evidence type="ECO:0000313" key="1">
    <source>
        <dbReference type="EMBL" id="KAF8444095.1"/>
    </source>
</evidence>
<evidence type="ECO:0000313" key="2">
    <source>
        <dbReference type="Proteomes" id="UP001194468"/>
    </source>
</evidence>
<dbReference type="Gene3D" id="3.40.50.720">
    <property type="entry name" value="NAD(P)-binding Rossmann-like Domain"/>
    <property type="match status" value="1"/>
</dbReference>
<sequence>MISHPNVTSCVLSRTISKRSSEELPSLIPARRRRDRRRGMVQEVPKELGTLNVLVANAGAGGLSTLSHPVRLTAFALSQWCSTAELQEWEQNMAVNALGTFLC</sequence>
<dbReference type="Proteomes" id="UP001194468">
    <property type="component" value="Unassembled WGS sequence"/>
</dbReference>
<keyword evidence="2" id="KW-1185">Reference proteome</keyword>
<reference evidence="1" key="2">
    <citation type="journal article" date="2020" name="Nat. Commun.">
        <title>Large-scale genome sequencing of mycorrhizal fungi provides insights into the early evolution of symbiotic traits.</title>
        <authorList>
            <person name="Miyauchi S."/>
            <person name="Kiss E."/>
            <person name="Kuo A."/>
            <person name="Drula E."/>
            <person name="Kohler A."/>
            <person name="Sanchez-Garcia M."/>
            <person name="Morin E."/>
            <person name="Andreopoulos B."/>
            <person name="Barry K.W."/>
            <person name="Bonito G."/>
            <person name="Buee M."/>
            <person name="Carver A."/>
            <person name="Chen C."/>
            <person name="Cichocki N."/>
            <person name="Clum A."/>
            <person name="Culley D."/>
            <person name="Crous P.W."/>
            <person name="Fauchery L."/>
            <person name="Girlanda M."/>
            <person name="Hayes R.D."/>
            <person name="Keri Z."/>
            <person name="LaButti K."/>
            <person name="Lipzen A."/>
            <person name="Lombard V."/>
            <person name="Magnuson J."/>
            <person name="Maillard F."/>
            <person name="Murat C."/>
            <person name="Nolan M."/>
            <person name="Ohm R.A."/>
            <person name="Pangilinan J."/>
            <person name="Pereira M.F."/>
            <person name="Perotto S."/>
            <person name="Peter M."/>
            <person name="Pfister S."/>
            <person name="Riley R."/>
            <person name="Sitrit Y."/>
            <person name="Stielow J.B."/>
            <person name="Szollosi G."/>
            <person name="Zifcakova L."/>
            <person name="Stursova M."/>
            <person name="Spatafora J.W."/>
            <person name="Tedersoo L."/>
            <person name="Vaario L.M."/>
            <person name="Yamada A."/>
            <person name="Yan M."/>
            <person name="Wang P."/>
            <person name="Xu J."/>
            <person name="Bruns T."/>
            <person name="Baldrian P."/>
            <person name="Vilgalys R."/>
            <person name="Dunand C."/>
            <person name="Henrissat B."/>
            <person name="Grigoriev I.V."/>
            <person name="Hibbett D."/>
            <person name="Nagy L.G."/>
            <person name="Martin F.M."/>
        </authorList>
    </citation>
    <scope>NUCLEOTIDE SEQUENCE</scope>
    <source>
        <strain evidence="1">BED1</strain>
    </source>
</reference>
<organism evidence="1 2">
    <name type="scientific">Boletus edulis BED1</name>
    <dbReference type="NCBI Taxonomy" id="1328754"/>
    <lineage>
        <taxon>Eukaryota</taxon>
        <taxon>Fungi</taxon>
        <taxon>Dikarya</taxon>
        <taxon>Basidiomycota</taxon>
        <taxon>Agaricomycotina</taxon>
        <taxon>Agaricomycetes</taxon>
        <taxon>Agaricomycetidae</taxon>
        <taxon>Boletales</taxon>
        <taxon>Boletineae</taxon>
        <taxon>Boletaceae</taxon>
        <taxon>Boletoideae</taxon>
        <taxon>Boletus</taxon>
    </lineage>
</organism>
<accession>A0AAD4BZB6</accession>
<comment type="caution">
    <text evidence="1">The sequence shown here is derived from an EMBL/GenBank/DDBJ whole genome shotgun (WGS) entry which is preliminary data.</text>
</comment>
<dbReference type="SUPFAM" id="SSF51735">
    <property type="entry name" value="NAD(P)-binding Rossmann-fold domains"/>
    <property type="match status" value="1"/>
</dbReference>
<dbReference type="EMBL" id="WHUW01000007">
    <property type="protein sequence ID" value="KAF8444095.1"/>
    <property type="molecule type" value="Genomic_DNA"/>
</dbReference>
<gene>
    <name evidence="1" type="ORF">L210DRAFT_726533</name>
</gene>